<dbReference type="GeneID" id="105903364"/>
<feature type="chain" id="PRO_5044652768" evidence="17">
    <location>
        <begin position="29"/>
        <end position="895"/>
    </location>
</feature>
<dbReference type="PROSITE" id="PS51004">
    <property type="entry name" value="SEMA"/>
    <property type="match status" value="1"/>
</dbReference>
<keyword evidence="20" id="KW-1185">Reference proteome</keyword>
<sequence>MDHRTRLTPCLPLPVLVLLGCLPCLLLGFPFGPALQLDATPRTTVLFDGLLGYNRFSGSALDYSTLLLEEEAGLLYAGAREAVYALDTSNISSPRTNHSIKWPATAEQKRQCLSKGRDNQTECYNHIRFLQRLNETHLYACGTHAFKPLCAYLDVEQFRLSRFEDGRDRCPYDPAKGYTGLLVDGDMFSASQYEFRSTSDVRRNFPFPLLKTEEAPTRWLMEADFVGSALLKESVNSSIGDDDKIYFFFTEKNQEQMPYSSQTRVARVARVCRGDIGGQRTLQRRWTSFLKARLLCSIPDYELQLNVLRSVALLEAADARDSVFYGVFGLEWKNVKASAVCQYSLADIQKAFDGPFMENQDSKWREFTGKVPQPRPGSCITNQHRALLINSSRDLPDNVLTFVRRHPLMATPVLPLRGRPLVFKRSINYSKISVLPVAAVDGVVYNMLFICTDEGWLHRAVELGDHVHIIEELQLFSEPQQIYSMVISQAQRSIYLSSQSGVVQVPLATCERYASCFDCVFARDPFCGWDGRMCADVSLHTNRSSLIQDIEAGKKGCPSYTGDGSAVHRSRTVMAGDDVLLQCELHSNLATPLWTLNGRDLQGYGLGSGYRVGTDGLLIIGARPKQSGSYDCFSQENGLRVPVRRYTVRIQAPVLPSPGPSDLTEPPEEFLPRPLHPSSSPSEQPQASPPAPLPPGPESLAYRHMEALYVSLVAVLGGLCLVLTVILLYVSFCTRGGAASPTRKYSQQGGLVAAATERKRSSHLELKTVSSHCNGRTDGRTSRRGTGAAEDGSLLQIVPGEGGQLGSPGSDRAPPPAPPLPMPPPLPSTDFANGLSATLPSVLRKMNGNNYVLLRQVETETTSPLYHSFTEELNRILEKRKHTQLSDVETDESSV</sequence>
<dbReference type="FunFam" id="2.60.40.10:FF:001170">
    <property type="entry name" value="Sema domain, immunoglobulin domain (Ig), short basic domain, secreted, (Semaphorin) 3F"/>
    <property type="match status" value="1"/>
</dbReference>
<keyword evidence="8" id="KW-0524">Neurogenesis</keyword>
<keyword evidence="4" id="KW-0597">Phosphoprotein</keyword>
<dbReference type="GO" id="GO:0005886">
    <property type="term" value="C:plasma membrane"/>
    <property type="evidence" value="ECO:0007669"/>
    <property type="project" value="TreeGrafter"/>
</dbReference>
<evidence type="ECO:0000256" key="17">
    <source>
        <dbReference type="SAM" id="SignalP"/>
    </source>
</evidence>
<evidence type="ECO:0000256" key="9">
    <source>
        <dbReference type="ARBA" id="ARBA00022989"/>
    </source>
</evidence>
<dbReference type="SMART" id="SM00423">
    <property type="entry name" value="PSI"/>
    <property type="match status" value="1"/>
</dbReference>
<dbReference type="SUPFAM" id="SSF101912">
    <property type="entry name" value="Sema domain"/>
    <property type="match status" value="1"/>
</dbReference>
<comment type="subcellular location">
    <subcellularLocation>
        <location evidence="1">Membrane</location>
        <topology evidence="1">Single-pass type I membrane protein</topology>
    </subcellularLocation>
</comment>
<feature type="transmembrane region" description="Helical" evidence="16">
    <location>
        <begin position="707"/>
        <end position="730"/>
    </location>
</feature>
<dbReference type="RefSeq" id="XP_031416514.1">
    <property type="nucleotide sequence ID" value="XM_031560654.2"/>
</dbReference>
<evidence type="ECO:0000256" key="1">
    <source>
        <dbReference type="ARBA" id="ARBA00004479"/>
    </source>
</evidence>
<protein>
    <submittedName>
        <fullName evidence="21 22">Semaphorin-4G</fullName>
    </submittedName>
</protein>
<keyword evidence="3" id="KW-0217">Developmental protein</keyword>
<reference evidence="21 22" key="1">
    <citation type="submission" date="2025-04" db="UniProtKB">
        <authorList>
            <consortium name="RefSeq"/>
        </authorList>
    </citation>
    <scope>IDENTIFICATION</scope>
</reference>
<dbReference type="PROSITE" id="PS51257">
    <property type="entry name" value="PROKAR_LIPOPROTEIN"/>
    <property type="match status" value="1"/>
</dbReference>
<dbReference type="CDD" id="cd05872">
    <property type="entry name" value="Ig_Sema4B_like"/>
    <property type="match status" value="1"/>
</dbReference>
<evidence type="ECO:0000256" key="12">
    <source>
        <dbReference type="ARBA" id="ARBA00023180"/>
    </source>
</evidence>
<evidence type="ECO:0000256" key="14">
    <source>
        <dbReference type="PROSITE-ProRule" id="PRU00352"/>
    </source>
</evidence>
<dbReference type="InterPro" id="IPR001627">
    <property type="entry name" value="Semap_dom"/>
</dbReference>
<dbReference type="InterPro" id="IPR003599">
    <property type="entry name" value="Ig_sub"/>
</dbReference>
<accession>A0A6P8F051</accession>
<dbReference type="AlphaFoldDB" id="A0A6P8F051"/>
<keyword evidence="10 16" id="KW-0472">Membrane</keyword>
<dbReference type="GO" id="GO:0030335">
    <property type="term" value="P:positive regulation of cell migration"/>
    <property type="evidence" value="ECO:0007669"/>
    <property type="project" value="TreeGrafter"/>
</dbReference>
<dbReference type="SUPFAM" id="SSF48726">
    <property type="entry name" value="Immunoglobulin"/>
    <property type="match status" value="1"/>
</dbReference>
<evidence type="ECO:0000313" key="21">
    <source>
        <dbReference type="RefSeq" id="XP_031416511.1"/>
    </source>
</evidence>
<organism evidence="20 22">
    <name type="scientific">Clupea harengus</name>
    <name type="common">Atlantic herring</name>
    <dbReference type="NCBI Taxonomy" id="7950"/>
    <lineage>
        <taxon>Eukaryota</taxon>
        <taxon>Metazoa</taxon>
        <taxon>Chordata</taxon>
        <taxon>Craniata</taxon>
        <taxon>Vertebrata</taxon>
        <taxon>Euteleostomi</taxon>
        <taxon>Actinopterygii</taxon>
        <taxon>Neopterygii</taxon>
        <taxon>Teleostei</taxon>
        <taxon>Clupei</taxon>
        <taxon>Clupeiformes</taxon>
        <taxon>Clupeoidei</taxon>
        <taxon>Clupeidae</taxon>
        <taxon>Clupea</taxon>
    </lineage>
</organism>
<feature type="compositionally biased region" description="Low complexity" evidence="15">
    <location>
        <begin position="672"/>
        <end position="686"/>
    </location>
</feature>
<evidence type="ECO:0000256" key="7">
    <source>
        <dbReference type="ARBA" id="ARBA00022782"/>
    </source>
</evidence>
<keyword evidence="9 16" id="KW-1133">Transmembrane helix</keyword>
<evidence type="ECO:0000259" key="18">
    <source>
        <dbReference type="PROSITE" id="PS50835"/>
    </source>
</evidence>
<dbReference type="Gene3D" id="2.60.40.10">
    <property type="entry name" value="Immunoglobulins"/>
    <property type="match status" value="1"/>
</dbReference>
<dbReference type="Gene3D" id="3.30.1680.10">
    <property type="entry name" value="ligand-binding face of the semaphorins, domain 2"/>
    <property type="match status" value="1"/>
</dbReference>
<evidence type="ECO:0000256" key="4">
    <source>
        <dbReference type="ARBA" id="ARBA00022553"/>
    </source>
</evidence>
<gene>
    <name evidence="21 22 23" type="primary">sema4gb</name>
</gene>
<dbReference type="PROSITE" id="PS50835">
    <property type="entry name" value="IG_LIKE"/>
    <property type="match status" value="1"/>
</dbReference>
<dbReference type="InterPro" id="IPR007110">
    <property type="entry name" value="Ig-like_dom"/>
</dbReference>
<keyword evidence="7" id="KW-0221">Differentiation</keyword>
<evidence type="ECO:0000256" key="6">
    <source>
        <dbReference type="ARBA" id="ARBA00022729"/>
    </source>
</evidence>
<evidence type="ECO:0000256" key="8">
    <source>
        <dbReference type="ARBA" id="ARBA00022902"/>
    </source>
</evidence>
<proteinExistence type="inferred from homology"/>
<evidence type="ECO:0000256" key="2">
    <source>
        <dbReference type="ARBA" id="ARBA00009492"/>
    </source>
</evidence>
<dbReference type="GeneTree" id="ENSGT00940000157186"/>
<dbReference type="RefSeq" id="XP_031416512.1">
    <property type="nucleotide sequence ID" value="XM_031560652.1"/>
</dbReference>
<dbReference type="InterPro" id="IPR016201">
    <property type="entry name" value="PSI"/>
</dbReference>
<dbReference type="Pfam" id="PF01437">
    <property type="entry name" value="PSI"/>
    <property type="match status" value="1"/>
</dbReference>
<dbReference type="InterPro" id="IPR013783">
    <property type="entry name" value="Ig-like_fold"/>
</dbReference>
<dbReference type="SUPFAM" id="SSF103575">
    <property type="entry name" value="Plexin repeat"/>
    <property type="match status" value="1"/>
</dbReference>
<dbReference type="FunFam" id="2.130.10.10:FF:000033">
    <property type="entry name" value="Semaphorin 4B"/>
    <property type="match status" value="1"/>
</dbReference>
<comment type="caution">
    <text evidence="14">Lacks conserved residue(s) required for the propagation of feature annotation.</text>
</comment>
<dbReference type="GO" id="GO:0001755">
    <property type="term" value="P:neural crest cell migration"/>
    <property type="evidence" value="ECO:0007669"/>
    <property type="project" value="TreeGrafter"/>
</dbReference>
<keyword evidence="6 17" id="KW-0732">Signal</keyword>
<evidence type="ECO:0000256" key="13">
    <source>
        <dbReference type="ARBA" id="ARBA00023319"/>
    </source>
</evidence>
<evidence type="ECO:0000313" key="22">
    <source>
        <dbReference type="RefSeq" id="XP_031416512.1"/>
    </source>
</evidence>
<dbReference type="CTD" id="100534852"/>
<dbReference type="InterPro" id="IPR002165">
    <property type="entry name" value="Plexin_repeat"/>
</dbReference>
<evidence type="ECO:0000256" key="10">
    <source>
        <dbReference type="ARBA" id="ARBA00023136"/>
    </source>
</evidence>
<name>A0A6P8F051_CLUHA</name>
<dbReference type="Gene3D" id="2.130.10.10">
    <property type="entry name" value="YVTN repeat-like/Quinoprotein amine dehydrogenase"/>
    <property type="match status" value="1"/>
</dbReference>
<evidence type="ECO:0000256" key="15">
    <source>
        <dbReference type="SAM" id="MobiDB-lite"/>
    </source>
</evidence>
<keyword evidence="12" id="KW-0325">Glycoprotein</keyword>
<dbReference type="InterPro" id="IPR036179">
    <property type="entry name" value="Ig-like_dom_sf"/>
</dbReference>
<evidence type="ECO:0000313" key="20">
    <source>
        <dbReference type="Proteomes" id="UP000515152"/>
    </source>
</evidence>
<dbReference type="PANTHER" id="PTHR11036">
    <property type="entry name" value="SEMAPHORIN"/>
    <property type="match status" value="1"/>
</dbReference>
<dbReference type="InterPro" id="IPR036352">
    <property type="entry name" value="Semap_dom_sf"/>
</dbReference>
<feature type="domain" description="Sema" evidence="19">
    <location>
        <begin position="42"/>
        <end position="507"/>
    </location>
</feature>
<feature type="compositionally biased region" description="Pro residues" evidence="15">
    <location>
        <begin position="813"/>
        <end position="824"/>
    </location>
</feature>
<dbReference type="SMART" id="SM00409">
    <property type="entry name" value="IG"/>
    <property type="match status" value="1"/>
</dbReference>
<feature type="domain" description="Ig-like" evidence="18">
    <location>
        <begin position="558"/>
        <end position="632"/>
    </location>
</feature>
<dbReference type="SMART" id="SM00630">
    <property type="entry name" value="Sema"/>
    <property type="match status" value="1"/>
</dbReference>
<feature type="signal peptide" evidence="17">
    <location>
        <begin position="1"/>
        <end position="28"/>
    </location>
</feature>
<dbReference type="GO" id="GO:0030215">
    <property type="term" value="F:semaphorin receptor binding"/>
    <property type="evidence" value="ECO:0007669"/>
    <property type="project" value="InterPro"/>
</dbReference>
<feature type="region of interest" description="Disordered" evidence="15">
    <location>
        <begin position="653"/>
        <end position="697"/>
    </location>
</feature>
<comment type="similarity">
    <text evidence="2">Belongs to the semaphorin family.</text>
</comment>
<evidence type="ECO:0000256" key="11">
    <source>
        <dbReference type="ARBA" id="ARBA00023157"/>
    </source>
</evidence>
<dbReference type="GO" id="GO:0071526">
    <property type="term" value="P:semaphorin-plexin signaling pathway"/>
    <property type="evidence" value="ECO:0007669"/>
    <property type="project" value="TreeGrafter"/>
</dbReference>
<feature type="region of interest" description="Disordered" evidence="15">
    <location>
        <begin position="770"/>
        <end position="824"/>
    </location>
</feature>
<dbReference type="InterPro" id="IPR015943">
    <property type="entry name" value="WD40/YVTN_repeat-like_dom_sf"/>
</dbReference>
<feature type="compositionally biased region" description="Pro residues" evidence="15">
    <location>
        <begin position="687"/>
        <end position="697"/>
    </location>
</feature>
<dbReference type="RefSeq" id="XP_031416511.1">
    <property type="nucleotide sequence ID" value="XM_031560651.2"/>
</dbReference>
<dbReference type="Pfam" id="PF01403">
    <property type="entry name" value="Sema"/>
    <property type="match status" value="1"/>
</dbReference>
<dbReference type="GO" id="GO:0007411">
    <property type="term" value="P:axon guidance"/>
    <property type="evidence" value="ECO:0007669"/>
    <property type="project" value="TreeGrafter"/>
</dbReference>
<keyword evidence="13" id="KW-0393">Immunoglobulin domain</keyword>
<dbReference type="OrthoDB" id="9988752at2759"/>
<evidence type="ECO:0000256" key="16">
    <source>
        <dbReference type="SAM" id="Phobius"/>
    </source>
</evidence>
<dbReference type="GO" id="GO:0045499">
    <property type="term" value="F:chemorepellent activity"/>
    <property type="evidence" value="ECO:0007669"/>
    <property type="project" value="TreeGrafter"/>
</dbReference>
<keyword evidence="11" id="KW-1015">Disulfide bond</keyword>
<dbReference type="KEGG" id="char:105903364"/>
<evidence type="ECO:0000313" key="23">
    <source>
        <dbReference type="RefSeq" id="XP_031416514.1"/>
    </source>
</evidence>
<keyword evidence="5 16" id="KW-0812">Transmembrane</keyword>
<dbReference type="Proteomes" id="UP000515152">
    <property type="component" value="Chromosome 23"/>
</dbReference>
<evidence type="ECO:0000259" key="19">
    <source>
        <dbReference type="PROSITE" id="PS51004"/>
    </source>
</evidence>
<evidence type="ECO:0000256" key="3">
    <source>
        <dbReference type="ARBA" id="ARBA00022473"/>
    </source>
</evidence>
<dbReference type="PANTHER" id="PTHR11036:SF17">
    <property type="entry name" value="SEMAPHORIN-4G"/>
    <property type="match status" value="1"/>
</dbReference>
<dbReference type="InterPro" id="IPR027231">
    <property type="entry name" value="Semaphorin"/>
</dbReference>
<evidence type="ECO:0000256" key="5">
    <source>
        <dbReference type="ARBA" id="ARBA00022692"/>
    </source>
</evidence>